<evidence type="ECO:0008006" key="3">
    <source>
        <dbReference type="Google" id="ProtNLM"/>
    </source>
</evidence>
<proteinExistence type="predicted"/>
<dbReference type="Proteomes" id="UP000093795">
    <property type="component" value="Unassembled WGS sequence"/>
</dbReference>
<evidence type="ECO:0000313" key="1">
    <source>
        <dbReference type="EMBL" id="OBI72716.1"/>
    </source>
</evidence>
<sequence>MDSDTGRLLVPYDEAMRMLGGIGRTTFYELMATGEIEQVKIGRRGFITSKWLTCWAMPRSPLPVTSTATPATRAVEPRLTG</sequence>
<dbReference type="EMBL" id="LZKQ01000331">
    <property type="protein sequence ID" value="OBI72716.1"/>
    <property type="molecule type" value="Genomic_DNA"/>
</dbReference>
<dbReference type="RefSeq" id="WP_065123761.1">
    <property type="nucleotide sequence ID" value="NZ_LZKQ01000331.1"/>
</dbReference>
<name>A0A1A3BH26_MYCAS</name>
<evidence type="ECO:0000313" key="2">
    <source>
        <dbReference type="Proteomes" id="UP000093795"/>
    </source>
</evidence>
<reference evidence="1 2" key="1">
    <citation type="submission" date="2016-06" db="EMBL/GenBank/DDBJ databases">
        <authorList>
            <person name="Kjaerup R.B."/>
            <person name="Dalgaard T.S."/>
            <person name="Juul-Madsen H.R."/>
        </authorList>
    </citation>
    <scope>NUCLEOTIDE SEQUENCE [LARGE SCALE GENOMIC DNA]</scope>
    <source>
        <strain evidence="1 2">1081914.2</strain>
    </source>
</reference>
<gene>
    <name evidence="1" type="ORF">A9X01_07620</name>
</gene>
<dbReference type="AlphaFoldDB" id="A0A1A3BH26"/>
<comment type="caution">
    <text evidence="1">The sequence shown here is derived from an EMBL/GenBank/DDBJ whole genome shotgun (WGS) entry which is preliminary data.</text>
</comment>
<accession>A0A1A3BH26</accession>
<protein>
    <recommendedName>
        <fullName evidence="3">Helix-turn-helix domain-containing protein</fullName>
    </recommendedName>
</protein>
<organism evidence="1 2">
    <name type="scientific">Mycobacterium asiaticum</name>
    <dbReference type="NCBI Taxonomy" id="1790"/>
    <lineage>
        <taxon>Bacteria</taxon>
        <taxon>Bacillati</taxon>
        <taxon>Actinomycetota</taxon>
        <taxon>Actinomycetes</taxon>
        <taxon>Mycobacteriales</taxon>
        <taxon>Mycobacteriaceae</taxon>
        <taxon>Mycobacterium</taxon>
    </lineage>
</organism>